<keyword evidence="3" id="KW-1185">Reference proteome</keyword>
<comment type="caution">
    <text evidence="2">The sequence shown here is derived from an EMBL/GenBank/DDBJ whole genome shotgun (WGS) entry which is preliminary data.</text>
</comment>
<feature type="transmembrane region" description="Helical" evidence="1">
    <location>
        <begin position="49"/>
        <end position="69"/>
    </location>
</feature>
<feature type="transmembrane region" description="Helical" evidence="1">
    <location>
        <begin position="6"/>
        <end position="28"/>
    </location>
</feature>
<dbReference type="OrthoDB" id="202620at2157"/>
<proteinExistence type="predicted"/>
<evidence type="ECO:0000313" key="3">
    <source>
        <dbReference type="Proteomes" id="UP000011607"/>
    </source>
</evidence>
<accession>M0LXB5</accession>
<gene>
    <name evidence="2" type="ORF">C446_10270</name>
</gene>
<keyword evidence="1" id="KW-0472">Membrane</keyword>
<keyword evidence="1" id="KW-0812">Transmembrane</keyword>
<dbReference type="EMBL" id="AOMA01000099">
    <property type="protein sequence ID" value="EMA38227.1"/>
    <property type="molecule type" value="Genomic_DNA"/>
</dbReference>
<keyword evidence="1" id="KW-1133">Transmembrane helix</keyword>
<dbReference type="Proteomes" id="UP000011607">
    <property type="component" value="Unassembled WGS sequence"/>
</dbReference>
<sequence>MAGANVAVLVGKYAAGATLGTIVVAYGLQEFLSATGHSWFRHAAYQGSAILFTFVGWVILLLTVINLYGELTDS</sequence>
<dbReference type="AlphaFoldDB" id="M0LXB5"/>
<reference evidence="2 3" key="1">
    <citation type="journal article" date="2014" name="PLoS Genet.">
        <title>Phylogenetically driven sequencing of extremely halophilic archaea reveals strategies for static and dynamic osmo-response.</title>
        <authorList>
            <person name="Becker E.A."/>
            <person name="Seitzer P.M."/>
            <person name="Tritt A."/>
            <person name="Larsen D."/>
            <person name="Krusor M."/>
            <person name="Yao A.I."/>
            <person name="Wu D."/>
            <person name="Madern D."/>
            <person name="Eisen J.A."/>
            <person name="Darling A.E."/>
            <person name="Facciotti M.T."/>
        </authorList>
    </citation>
    <scope>NUCLEOTIDE SEQUENCE [LARGE SCALE GENOMIC DNA]</scope>
    <source>
        <strain evidence="2 3">JCM 10879</strain>
    </source>
</reference>
<evidence type="ECO:0000256" key="1">
    <source>
        <dbReference type="SAM" id="Phobius"/>
    </source>
</evidence>
<organism evidence="2 3">
    <name type="scientific">Halobiforma nitratireducens JCM 10879</name>
    <dbReference type="NCBI Taxonomy" id="1227454"/>
    <lineage>
        <taxon>Archaea</taxon>
        <taxon>Methanobacteriati</taxon>
        <taxon>Methanobacteriota</taxon>
        <taxon>Stenosarchaea group</taxon>
        <taxon>Halobacteria</taxon>
        <taxon>Halobacteriales</taxon>
        <taxon>Natrialbaceae</taxon>
        <taxon>Halobiforma</taxon>
    </lineage>
</organism>
<protein>
    <submittedName>
        <fullName evidence="2">Uncharacterized protein</fullName>
    </submittedName>
</protein>
<name>M0LXB5_9EURY</name>
<dbReference type="RefSeq" id="WP_006672969.1">
    <property type="nucleotide sequence ID" value="NZ_AOMA01000099.1"/>
</dbReference>
<evidence type="ECO:0000313" key="2">
    <source>
        <dbReference type="EMBL" id="EMA38227.1"/>
    </source>
</evidence>